<evidence type="ECO:0000256" key="10">
    <source>
        <dbReference type="SAM" id="SignalP"/>
    </source>
</evidence>
<dbReference type="InterPro" id="IPR018054">
    <property type="entry name" value="Chromogranin_CS"/>
</dbReference>
<organism evidence="11 12">
    <name type="scientific">Erpetoichthys calabaricus</name>
    <name type="common">Rope fish</name>
    <name type="synonym">Calamoichthys calabaricus</name>
    <dbReference type="NCBI Taxonomy" id="27687"/>
    <lineage>
        <taxon>Eukaryota</taxon>
        <taxon>Metazoa</taxon>
        <taxon>Chordata</taxon>
        <taxon>Craniata</taxon>
        <taxon>Vertebrata</taxon>
        <taxon>Euteleostomi</taxon>
        <taxon>Actinopterygii</taxon>
        <taxon>Polypteriformes</taxon>
        <taxon>Polypteridae</taxon>
        <taxon>Erpetoichthys</taxon>
    </lineage>
</organism>
<keyword evidence="10" id="KW-0732">Signal</keyword>
<comment type="similarity">
    <text evidence="3">Belongs to the chromogranin/secretogranin protein family.</text>
</comment>
<feature type="compositionally biased region" description="Polar residues" evidence="9">
    <location>
        <begin position="199"/>
        <end position="211"/>
    </location>
</feature>
<dbReference type="GeneTree" id="ENSGT01030000235120"/>
<evidence type="ECO:0000256" key="7">
    <source>
        <dbReference type="ARBA" id="ARBA00040787"/>
    </source>
</evidence>
<dbReference type="RefSeq" id="XP_028677367.1">
    <property type="nucleotide sequence ID" value="XM_028821534.2"/>
</dbReference>
<comment type="subcellular location">
    <subcellularLocation>
        <location evidence="1">Cytoplasmic vesicle</location>
        <location evidence="1">Secretory vesicle</location>
    </subcellularLocation>
    <subcellularLocation>
        <location evidence="2">Secreted</location>
    </subcellularLocation>
</comment>
<dbReference type="OrthoDB" id="9948620at2759"/>
<keyword evidence="4" id="KW-0964">Secreted</keyword>
<feature type="signal peptide" evidence="10">
    <location>
        <begin position="1"/>
        <end position="18"/>
    </location>
</feature>
<feature type="region of interest" description="Disordered" evidence="9">
    <location>
        <begin position="132"/>
        <end position="319"/>
    </location>
</feature>
<evidence type="ECO:0000256" key="6">
    <source>
        <dbReference type="ARBA" id="ARBA00023329"/>
    </source>
</evidence>
<name>A0A8C4XBZ5_ERPCA</name>
<evidence type="ECO:0000256" key="5">
    <source>
        <dbReference type="ARBA" id="ARBA00023157"/>
    </source>
</evidence>
<dbReference type="GO" id="GO:0005615">
    <property type="term" value="C:extracellular space"/>
    <property type="evidence" value="ECO:0007669"/>
    <property type="project" value="TreeGrafter"/>
</dbReference>
<gene>
    <name evidence="11" type="primary">chga</name>
</gene>
<keyword evidence="5" id="KW-1015">Disulfide bond</keyword>
<dbReference type="PANTHER" id="PTHR10583">
    <property type="entry name" value="CHROMOGRANIN"/>
    <property type="match status" value="1"/>
</dbReference>
<evidence type="ECO:0000256" key="3">
    <source>
        <dbReference type="ARBA" id="ARBA00005723"/>
    </source>
</evidence>
<reference evidence="11" key="2">
    <citation type="submission" date="2025-08" db="UniProtKB">
        <authorList>
            <consortium name="Ensembl"/>
        </authorList>
    </citation>
    <scope>IDENTIFICATION</scope>
</reference>
<dbReference type="PANTHER" id="PTHR10583:SF1">
    <property type="entry name" value="CHROMOGRANIN-A"/>
    <property type="match status" value="1"/>
</dbReference>
<dbReference type="Ensembl" id="ENSECRT00000021157.1">
    <property type="protein sequence ID" value="ENSECRP00000020705.1"/>
    <property type="gene ID" value="ENSECRG00000013930.1"/>
</dbReference>
<dbReference type="GeneID" id="114666612"/>
<evidence type="ECO:0000313" key="12">
    <source>
        <dbReference type="Proteomes" id="UP000694620"/>
    </source>
</evidence>
<dbReference type="InterPro" id="IPR001819">
    <property type="entry name" value="Chromogranin_AB"/>
</dbReference>
<feature type="coiled-coil region" evidence="8">
    <location>
        <begin position="77"/>
        <end position="111"/>
    </location>
</feature>
<keyword evidence="12" id="KW-1185">Reference proteome</keyword>
<protein>
    <recommendedName>
        <fullName evidence="7">Chromogranin-A</fullName>
    </recommendedName>
</protein>
<keyword evidence="6" id="KW-0968">Cytoplasmic vesicle</keyword>
<evidence type="ECO:0000256" key="2">
    <source>
        <dbReference type="ARBA" id="ARBA00004613"/>
    </source>
</evidence>
<dbReference type="GO" id="GO:0030141">
    <property type="term" value="C:secretory granule"/>
    <property type="evidence" value="ECO:0007669"/>
    <property type="project" value="InterPro"/>
</dbReference>
<reference evidence="11" key="3">
    <citation type="submission" date="2025-09" db="UniProtKB">
        <authorList>
            <consortium name="Ensembl"/>
        </authorList>
    </citation>
    <scope>IDENTIFICATION</scope>
</reference>
<dbReference type="CTD" id="1113"/>
<feature type="compositionally biased region" description="Polar residues" evidence="9">
    <location>
        <begin position="262"/>
        <end position="277"/>
    </location>
</feature>
<reference evidence="11" key="1">
    <citation type="submission" date="2021-06" db="EMBL/GenBank/DDBJ databases">
        <authorList>
            <consortium name="Wellcome Sanger Institute Data Sharing"/>
        </authorList>
    </citation>
    <scope>NUCLEOTIDE SEQUENCE [LARGE SCALE GENOMIC DNA]</scope>
</reference>
<keyword evidence="8" id="KW-0175">Coiled coil</keyword>
<dbReference type="Proteomes" id="UP000694620">
    <property type="component" value="Chromosome 16"/>
</dbReference>
<evidence type="ECO:0000313" key="11">
    <source>
        <dbReference type="Ensembl" id="ENSECRP00000020705.1"/>
    </source>
</evidence>
<evidence type="ECO:0000256" key="1">
    <source>
        <dbReference type="ARBA" id="ARBA00004398"/>
    </source>
</evidence>
<accession>A0A8C4XBZ5</accession>
<dbReference type="AlphaFoldDB" id="A0A8C4XBZ5"/>
<sequence>MLSSGVLLFTVVIQNAFSSPLPSEDNGAGKAKVLKCFMEVLADALSNPEPKPVSHECLDTLRGDERVASALRHQNLLKELQELAAQGANDRAQLRKRSDELANHVAEVLEEHREKEAAADLPDSISIEEDDENVPQAHLSDERLNDSGQVVAREAASGEQRKESEEDGGSRELGVDPNAKDKSEERVQDDSSTEKSILETPTASQNQQISSSEDKFGTPVNDTAISEGEHKMESERNPAGATALAEQLTGEEASAPDLVQRGNETTRPNTAEESSQVVADLSALQKRGRPLEDEDGKDDEGSGNQKREEQELESLAAIESELEKVAEKLHQMRS</sequence>
<evidence type="ECO:0000256" key="4">
    <source>
        <dbReference type="ARBA" id="ARBA00022525"/>
    </source>
</evidence>
<dbReference type="Pfam" id="PF01271">
    <property type="entry name" value="Granin"/>
    <property type="match status" value="2"/>
</dbReference>
<dbReference type="PROSITE" id="PS00422">
    <property type="entry name" value="GRANINS_1"/>
    <property type="match status" value="1"/>
</dbReference>
<dbReference type="InterPro" id="IPR001990">
    <property type="entry name" value="Granin"/>
</dbReference>
<evidence type="ECO:0000256" key="8">
    <source>
        <dbReference type="SAM" id="Coils"/>
    </source>
</evidence>
<feature type="compositionally biased region" description="Basic and acidic residues" evidence="9">
    <location>
        <begin position="227"/>
        <end position="236"/>
    </location>
</feature>
<evidence type="ECO:0000256" key="9">
    <source>
        <dbReference type="SAM" id="MobiDB-lite"/>
    </source>
</evidence>
<proteinExistence type="inferred from homology"/>
<feature type="chain" id="PRO_5034388997" description="Chromogranin-A" evidence="10">
    <location>
        <begin position="19"/>
        <end position="334"/>
    </location>
</feature>
<feature type="compositionally biased region" description="Basic and acidic residues" evidence="9">
    <location>
        <begin position="159"/>
        <end position="197"/>
    </location>
</feature>